<dbReference type="InterPro" id="IPR051203">
    <property type="entry name" value="Polysaccharide_Synthase-Rel"/>
</dbReference>
<protein>
    <submittedName>
        <fullName evidence="3">Putative polysaccharide biosynthesis protein</fullName>
    </submittedName>
</protein>
<evidence type="ECO:0000256" key="1">
    <source>
        <dbReference type="ARBA" id="ARBA00007430"/>
    </source>
</evidence>
<dbReference type="Pfam" id="PF02719">
    <property type="entry name" value="Polysacc_synt_2"/>
    <property type="match status" value="1"/>
</dbReference>
<gene>
    <name evidence="3" type="ORF">TM448B01026_0005</name>
</gene>
<evidence type="ECO:0000259" key="2">
    <source>
        <dbReference type="Pfam" id="PF02719"/>
    </source>
</evidence>
<dbReference type="InterPro" id="IPR003869">
    <property type="entry name" value="Polysac_CapD-like"/>
</dbReference>
<evidence type="ECO:0000313" key="3">
    <source>
        <dbReference type="EMBL" id="QJH97505.1"/>
    </source>
</evidence>
<feature type="domain" description="Polysaccharide biosynthesis protein CapD-like" evidence="2">
    <location>
        <begin position="6"/>
        <end position="266"/>
    </location>
</feature>
<dbReference type="Gene3D" id="3.40.50.720">
    <property type="entry name" value="NAD(P)-binding Rossmann-like Domain"/>
    <property type="match status" value="1"/>
</dbReference>
<dbReference type="SUPFAM" id="SSF51735">
    <property type="entry name" value="NAD(P)-binding Rossmann-fold domains"/>
    <property type="match status" value="1"/>
</dbReference>
<comment type="similarity">
    <text evidence="1">Belongs to the polysaccharide synthase family.</text>
</comment>
<dbReference type="EMBL" id="MT144689">
    <property type="protein sequence ID" value="QJH97505.1"/>
    <property type="molecule type" value="Genomic_DNA"/>
</dbReference>
<dbReference type="PANTHER" id="PTHR43318">
    <property type="entry name" value="UDP-N-ACETYLGLUCOSAMINE 4,6-DEHYDRATASE"/>
    <property type="match status" value="1"/>
</dbReference>
<reference evidence="3" key="1">
    <citation type="submission" date="2020-03" db="EMBL/GenBank/DDBJ databases">
        <title>The deep terrestrial virosphere.</title>
        <authorList>
            <person name="Holmfeldt K."/>
            <person name="Nilsson E."/>
            <person name="Simone D."/>
            <person name="Lopez-Fernandez M."/>
            <person name="Wu X."/>
            <person name="de Brujin I."/>
            <person name="Lundin D."/>
            <person name="Andersson A."/>
            <person name="Bertilsson S."/>
            <person name="Dopson M."/>
        </authorList>
    </citation>
    <scope>NUCLEOTIDE SEQUENCE</scope>
    <source>
        <strain evidence="3">TM448B01026</strain>
    </source>
</reference>
<proteinExistence type="inferred from homology"/>
<dbReference type="AlphaFoldDB" id="A0A6M3XMD6"/>
<name>A0A6M3XMD6_9ZZZZ</name>
<dbReference type="InterPro" id="IPR036291">
    <property type="entry name" value="NAD(P)-bd_dom_sf"/>
</dbReference>
<organism evidence="3">
    <name type="scientific">viral metagenome</name>
    <dbReference type="NCBI Taxonomy" id="1070528"/>
    <lineage>
        <taxon>unclassified sequences</taxon>
        <taxon>metagenomes</taxon>
        <taxon>organismal metagenomes</taxon>
    </lineage>
</organism>
<accession>A0A6M3XMD6</accession>
<sequence>MQNKKVLIIGGTGTLGTALIDELLKYDVHSIRIYSRNEHKQFQVRQKYGEPTGTMRYYVGDIRDKQRLSRAYEGVDIVINCAALKHVSLCNENPFECTQTNVIGVQNALECAVKHGIEAFIQISTDKAVNPVNIYGCSKAMAEYLTLDAINWQGINRTKFCVIRSGNIFASSGSCFEVWDRQYEADKPLTVTNLNAVRYMESKEIIAQAIINIACNVQNGLYVLSMPKYKVSDLISKYEGAEVKITGLQQGEKLIEELYREDEKFTLVEV</sequence>